<organism evidence="1 2">
    <name type="scientific">Penicillium desertorum</name>
    <dbReference type="NCBI Taxonomy" id="1303715"/>
    <lineage>
        <taxon>Eukaryota</taxon>
        <taxon>Fungi</taxon>
        <taxon>Dikarya</taxon>
        <taxon>Ascomycota</taxon>
        <taxon>Pezizomycotina</taxon>
        <taxon>Eurotiomycetes</taxon>
        <taxon>Eurotiomycetidae</taxon>
        <taxon>Eurotiales</taxon>
        <taxon>Aspergillaceae</taxon>
        <taxon>Penicillium</taxon>
    </lineage>
</organism>
<dbReference type="EMBL" id="JAPWDO010000003">
    <property type="protein sequence ID" value="KAJ5479864.1"/>
    <property type="molecule type" value="Genomic_DNA"/>
</dbReference>
<reference evidence="1" key="1">
    <citation type="submission" date="2022-12" db="EMBL/GenBank/DDBJ databases">
        <authorList>
            <person name="Petersen C."/>
        </authorList>
    </citation>
    <scope>NUCLEOTIDE SEQUENCE</scope>
    <source>
        <strain evidence="1">IBT 17660</strain>
    </source>
</reference>
<sequence length="79" mass="8709">MLKKFGGEGGDVMVALATNLGKSAKIRNLVFHGSNWPKTERLKLIVAVGGAQVTFPHHCMLYLLEAQLLHFSHLEPLDL</sequence>
<keyword evidence="2" id="KW-1185">Reference proteome</keyword>
<evidence type="ECO:0000313" key="1">
    <source>
        <dbReference type="EMBL" id="KAJ5479864.1"/>
    </source>
</evidence>
<protein>
    <submittedName>
        <fullName evidence="1">Uncharacterized protein</fullName>
    </submittedName>
</protein>
<accession>A0A9W9X014</accession>
<name>A0A9W9X014_9EURO</name>
<reference evidence="1" key="2">
    <citation type="journal article" date="2023" name="IMA Fungus">
        <title>Comparative genomic study of the Penicillium genus elucidates a diverse pangenome and 15 lateral gene transfer events.</title>
        <authorList>
            <person name="Petersen C."/>
            <person name="Sorensen T."/>
            <person name="Nielsen M.R."/>
            <person name="Sondergaard T.E."/>
            <person name="Sorensen J.L."/>
            <person name="Fitzpatrick D.A."/>
            <person name="Frisvad J.C."/>
            <person name="Nielsen K.L."/>
        </authorList>
    </citation>
    <scope>NUCLEOTIDE SEQUENCE</scope>
    <source>
        <strain evidence="1">IBT 17660</strain>
    </source>
</reference>
<proteinExistence type="predicted"/>
<dbReference type="AlphaFoldDB" id="A0A9W9X014"/>
<gene>
    <name evidence="1" type="ORF">N7530_005373</name>
</gene>
<dbReference type="Proteomes" id="UP001147760">
    <property type="component" value="Unassembled WGS sequence"/>
</dbReference>
<evidence type="ECO:0000313" key="2">
    <source>
        <dbReference type="Proteomes" id="UP001147760"/>
    </source>
</evidence>
<comment type="caution">
    <text evidence="1">The sequence shown here is derived from an EMBL/GenBank/DDBJ whole genome shotgun (WGS) entry which is preliminary data.</text>
</comment>